<proteinExistence type="predicted"/>
<gene>
    <name evidence="1" type="ORF">NC662_20000</name>
</gene>
<accession>A0ABU2F632</accession>
<evidence type="ECO:0000313" key="2">
    <source>
        <dbReference type="Proteomes" id="UP001248536"/>
    </source>
</evidence>
<evidence type="ECO:0000313" key="1">
    <source>
        <dbReference type="EMBL" id="MDS0255984.1"/>
    </source>
</evidence>
<reference evidence="1 2" key="1">
    <citation type="submission" date="2022-06" db="EMBL/GenBank/DDBJ databases">
        <title>Haloarcula sp. a new haloarchaeum isolate from saline soil.</title>
        <authorList>
            <person name="Strakova D."/>
            <person name="Galisteo C."/>
            <person name="Sanchez-Porro C."/>
            <person name="Ventosa A."/>
        </authorList>
    </citation>
    <scope>NUCLEOTIDE SEQUENCE [LARGE SCALE GENOMIC DNA]</scope>
    <source>
        <strain evidence="1 2">JCM 15760</strain>
    </source>
</reference>
<name>A0ABU2F632_HALAR</name>
<protein>
    <submittedName>
        <fullName evidence="1">Uncharacterized protein</fullName>
    </submittedName>
</protein>
<dbReference type="EMBL" id="JAMQCP010000006">
    <property type="protein sequence ID" value="MDS0255984.1"/>
    <property type="molecule type" value="Genomic_DNA"/>
</dbReference>
<keyword evidence="2" id="KW-1185">Reference proteome</keyword>
<sequence length="77" mass="8846">MDEIDWSGPPLITLNEDPEELFDWTVETTKFGELFAQFMYEPQEASETVVYMFDSLGAAHPEDIRAAHRELAEANDH</sequence>
<comment type="caution">
    <text evidence="1">The sequence shown here is derived from an EMBL/GenBank/DDBJ whole genome shotgun (WGS) entry which is preliminary data.</text>
</comment>
<dbReference type="RefSeq" id="WP_005533865.1">
    <property type="nucleotide sequence ID" value="NZ_BAABDY010000006.1"/>
</dbReference>
<dbReference type="Proteomes" id="UP001248536">
    <property type="component" value="Unassembled WGS sequence"/>
</dbReference>
<organism evidence="1 2">
    <name type="scientific">Haloarcula argentinensis</name>
    <dbReference type="NCBI Taxonomy" id="43776"/>
    <lineage>
        <taxon>Archaea</taxon>
        <taxon>Methanobacteriati</taxon>
        <taxon>Methanobacteriota</taxon>
        <taxon>Stenosarchaea group</taxon>
        <taxon>Halobacteria</taxon>
        <taxon>Halobacteriales</taxon>
        <taxon>Haloarculaceae</taxon>
        <taxon>Haloarcula</taxon>
    </lineage>
</organism>